<evidence type="ECO:0000256" key="1">
    <source>
        <dbReference type="ARBA" id="ARBA00004141"/>
    </source>
</evidence>
<evidence type="ECO:0000256" key="5">
    <source>
        <dbReference type="ARBA" id="ARBA00023136"/>
    </source>
</evidence>
<organism evidence="10 11">
    <name type="scientific">Potamilus streckersoni</name>
    <dbReference type="NCBI Taxonomy" id="2493646"/>
    <lineage>
        <taxon>Eukaryota</taxon>
        <taxon>Metazoa</taxon>
        <taxon>Spiralia</taxon>
        <taxon>Lophotrochozoa</taxon>
        <taxon>Mollusca</taxon>
        <taxon>Bivalvia</taxon>
        <taxon>Autobranchia</taxon>
        <taxon>Heteroconchia</taxon>
        <taxon>Palaeoheterodonta</taxon>
        <taxon>Unionida</taxon>
        <taxon>Unionoidea</taxon>
        <taxon>Unionidae</taxon>
        <taxon>Ambleminae</taxon>
        <taxon>Lampsilini</taxon>
        <taxon>Potamilus</taxon>
    </lineage>
</organism>
<evidence type="ECO:0000256" key="2">
    <source>
        <dbReference type="ARBA" id="ARBA00006476"/>
    </source>
</evidence>
<feature type="domain" description="MARVEL" evidence="9">
    <location>
        <begin position="1"/>
        <end position="119"/>
    </location>
</feature>
<dbReference type="PANTHER" id="PTHR10306:SF17">
    <property type="entry name" value="MARVEL DOMAIN-CONTAINING PROTEIN"/>
    <property type="match status" value="1"/>
</dbReference>
<reference evidence="10" key="1">
    <citation type="journal article" date="2021" name="Genome Biol. Evol.">
        <title>A High-Quality Reference Genome for a Parasitic Bivalve with Doubly Uniparental Inheritance (Bivalvia: Unionida).</title>
        <authorList>
            <person name="Smith C.H."/>
        </authorList>
    </citation>
    <scope>NUCLEOTIDE SEQUENCE</scope>
    <source>
        <strain evidence="10">CHS0354</strain>
    </source>
</reference>
<dbReference type="PRINTS" id="PR00220">
    <property type="entry name" value="SYNAPTOPHYSN"/>
</dbReference>
<evidence type="ECO:0000256" key="3">
    <source>
        <dbReference type="ARBA" id="ARBA00022692"/>
    </source>
</evidence>
<dbReference type="InterPro" id="IPR008253">
    <property type="entry name" value="Marvel"/>
</dbReference>
<sequence length="140" mass="15617">MEAAGQVAGSVSFNIAVLKEPRGFIKPIQWDFIVSAIIVLLWLISSSAWAQGVSDVKYYTDLNSCGVFKNMKEFCAGSTISFKETMFPNFASLNVSVIFGFLNMLVWAGNLWFLWKETPWSKMQSKPATMSGQDQGNQKI</sequence>
<name>A0AAE0SBG8_9BIVA</name>
<feature type="transmembrane region" description="Helical" evidence="8">
    <location>
        <begin position="91"/>
        <end position="115"/>
    </location>
</feature>
<evidence type="ECO:0000259" key="9">
    <source>
        <dbReference type="PROSITE" id="PS51225"/>
    </source>
</evidence>
<evidence type="ECO:0000256" key="6">
    <source>
        <dbReference type="ARBA" id="ARBA00023180"/>
    </source>
</evidence>
<proteinExistence type="inferred from homology"/>
<keyword evidence="11" id="KW-1185">Reference proteome</keyword>
<comment type="subcellular location">
    <subcellularLocation>
        <location evidence="1">Membrane</location>
        <topology evidence="1">Multi-pass membrane protein</topology>
    </subcellularLocation>
</comment>
<dbReference type="PROSITE" id="PS51225">
    <property type="entry name" value="MARVEL"/>
    <property type="match status" value="1"/>
</dbReference>
<dbReference type="Pfam" id="PF01284">
    <property type="entry name" value="MARVEL"/>
    <property type="match status" value="1"/>
</dbReference>
<reference evidence="10" key="2">
    <citation type="journal article" date="2021" name="Genome Biol. Evol.">
        <title>Developing a high-quality reference genome for a parasitic bivalve with doubly uniparental inheritance (Bivalvia: Unionida).</title>
        <authorList>
            <person name="Smith C.H."/>
        </authorList>
    </citation>
    <scope>NUCLEOTIDE SEQUENCE</scope>
    <source>
        <strain evidence="10">CHS0354</strain>
        <tissue evidence="10">Mantle</tissue>
    </source>
</reference>
<evidence type="ECO:0000256" key="7">
    <source>
        <dbReference type="PROSITE-ProRule" id="PRU00581"/>
    </source>
</evidence>
<dbReference type="GO" id="GO:0030672">
    <property type="term" value="C:synaptic vesicle membrane"/>
    <property type="evidence" value="ECO:0007669"/>
    <property type="project" value="TreeGrafter"/>
</dbReference>
<evidence type="ECO:0000313" key="10">
    <source>
        <dbReference type="EMBL" id="KAK3588265.1"/>
    </source>
</evidence>
<dbReference type="EMBL" id="JAEAOA010001339">
    <property type="protein sequence ID" value="KAK3588265.1"/>
    <property type="molecule type" value="Genomic_DNA"/>
</dbReference>
<keyword evidence="3 7" id="KW-0812">Transmembrane</keyword>
<reference evidence="10" key="3">
    <citation type="submission" date="2023-05" db="EMBL/GenBank/DDBJ databases">
        <authorList>
            <person name="Smith C.H."/>
        </authorList>
    </citation>
    <scope>NUCLEOTIDE SEQUENCE</scope>
    <source>
        <strain evidence="10">CHS0354</strain>
        <tissue evidence="10">Mantle</tissue>
    </source>
</reference>
<feature type="transmembrane region" description="Helical" evidence="8">
    <location>
        <begin position="32"/>
        <end position="50"/>
    </location>
</feature>
<accession>A0AAE0SBG8</accession>
<keyword evidence="4 8" id="KW-1133">Transmembrane helix</keyword>
<comment type="caution">
    <text evidence="10">The sequence shown here is derived from an EMBL/GenBank/DDBJ whole genome shotgun (WGS) entry which is preliminary data.</text>
</comment>
<gene>
    <name evidence="10" type="ORF">CHS0354_022112</name>
</gene>
<keyword evidence="6" id="KW-0325">Glycoprotein</keyword>
<dbReference type="AlphaFoldDB" id="A0AAE0SBG8"/>
<evidence type="ECO:0000256" key="8">
    <source>
        <dbReference type="SAM" id="Phobius"/>
    </source>
</evidence>
<dbReference type="InterPro" id="IPR001285">
    <property type="entry name" value="Synaptophysin/porin"/>
</dbReference>
<evidence type="ECO:0000256" key="4">
    <source>
        <dbReference type="ARBA" id="ARBA00022989"/>
    </source>
</evidence>
<dbReference type="PANTHER" id="PTHR10306">
    <property type="entry name" value="SYNAPTOPHYSIN"/>
    <property type="match status" value="1"/>
</dbReference>
<comment type="similarity">
    <text evidence="2">Belongs to the synaptophysin/synaptobrevin family.</text>
</comment>
<protein>
    <recommendedName>
        <fullName evidence="9">MARVEL domain-containing protein</fullName>
    </recommendedName>
</protein>
<keyword evidence="5 7" id="KW-0472">Membrane</keyword>
<evidence type="ECO:0000313" key="11">
    <source>
        <dbReference type="Proteomes" id="UP001195483"/>
    </source>
</evidence>
<dbReference type="Proteomes" id="UP001195483">
    <property type="component" value="Unassembled WGS sequence"/>
</dbReference>